<dbReference type="PRINTS" id="PR00406">
    <property type="entry name" value="CYTB5RDTASE"/>
</dbReference>
<keyword evidence="10" id="KW-0812">Transmembrane</keyword>
<evidence type="ECO:0000256" key="10">
    <source>
        <dbReference type="SAM" id="Phobius"/>
    </source>
</evidence>
<feature type="transmembrane region" description="Helical" evidence="10">
    <location>
        <begin position="65"/>
        <end position="84"/>
    </location>
</feature>
<dbReference type="RefSeq" id="WP_179760403.1">
    <property type="nucleotide sequence ID" value="NZ_BAAAJZ010000008.1"/>
</dbReference>
<dbReference type="InterPro" id="IPR001433">
    <property type="entry name" value="OxRdtase_FAD/NAD-bd"/>
</dbReference>
<dbReference type="GO" id="GO:0016491">
    <property type="term" value="F:oxidoreductase activity"/>
    <property type="evidence" value="ECO:0007669"/>
    <property type="project" value="UniProtKB-KW"/>
</dbReference>
<dbReference type="InterPro" id="IPR017938">
    <property type="entry name" value="Riboflavin_synthase-like_b-brl"/>
</dbReference>
<feature type="domain" description="FAD-binding FR-type" evidence="12">
    <location>
        <begin position="324"/>
        <end position="427"/>
    </location>
</feature>
<feature type="transmembrane region" description="Helical" evidence="10">
    <location>
        <begin position="104"/>
        <end position="121"/>
    </location>
</feature>
<evidence type="ECO:0000256" key="6">
    <source>
        <dbReference type="ARBA" id="ARBA00023002"/>
    </source>
</evidence>
<feature type="compositionally biased region" description="Low complexity" evidence="9">
    <location>
        <begin position="502"/>
        <end position="515"/>
    </location>
</feature>
<evidence type="ECO:0000256" key="7">
    <source>
        <dbReference type="ARBA" id="ARBA00023004"/>
    </source>
</evidence>
<dbReference type="InterPro" id="IPR039261">
    <property type="entry name" value="FNR_nucleotide-bd"/>
</dbReference>
<protein>
    <submittedName>
        <fullName evidence="13">Ferredoxin-NADP reductase/fatty-acid desaturase</fullName>
    </submittedName>
</protein>
<evidence type="ECO:0000256" key="9">
    <source>
        <dbReference type="SAM" id="MobiDB-lite"/>
    </source>
</evidence>
<dbReference type="Gene3D" id="2.40.30.10">
    <property type="entry name" value="Translation factors"/>
    <property type="match status" value="1"/>
</dbReference>
<dbReference type="CDD" id="cd06214">
    <property type="entry name" value="PA_degradation_oxidoreductase_like"/>
    <property type="match status" value="1"/>
</dbReference>
<dbReference type="GO" id="GO:0006629">
    <property type="term" value="P:lipid metabolic process"/>
    <property type="evidence" value="ECO:0007669"/>
    <property type="project" value="InterPro"/>
</dbReference>
<evidence type="ECO:0000259" key="12">
    <source>
        <dbReference type="PROSITE" id="PS51384"/>
    </source>
</evidence>
<keyword evidence="3" id="KW-0001">2Fe-2S</keyword>
<dbReference type="EMBL" id="JACCCZ010000001">
    <property type="protein sequence ID" value="NYG00784.1"/>
    <property type="molecule type" value="Genomic_DNA"/>
</dbReference>
<evidence type="ECO:0000256" key="5">
    <source>
        <dbReference type="ARBA" id="ARBA00022827"/>
    </source>
</evidence>
<dbReference type="Pfam" id="PF00487">
    <property type="entry name" value="FA_desaturase"/>
    <property type="match status" value="1"/>
</dbReference>
<dbReference type="GO" id="GO:0050660">
    <property type="term" value="F:flavin adenine dinucleotide binding"/>
    <property type="evidence" value="ECO:0007669"/>
    <property type="project" value="TreeGrafter"/>
</dbReference>
<reference evidence="13 14" key="1">
    <citation type="submission" date="2020-07" db="EMBL/GenBank/DDBJ databases">
        <title>Sequencing the genomes of 1000 actinobacteria strains.</title>
        <authorList>
            <person name="Klenk H.-P."/>
        </authorList>
    </citation>
    <scope>NUCLEOTIDE SEQUENCE [LARGE SCALE GENOMIC DNA]</scope>
    <source>
        <strain evidence="13 14">DSM 44749</strain>
    </source>
</reference>
<evidence type="ECO:0000256" key="4">
    <source>
        <dbReference type="ARBA" id="ARBA00022723"/>
    </source>
</evidence>
<dbReference type="InterPro" id="IPR006058">
    <property type="entry name" value="2Fe2S_fd_BS"/>
</dbReference>
<feature type="transmembrane region" description="Helical" evidence="10">
    <location>
        <begin position="176"/>
        <end position="197"/>
    </location>
</feature>
<dbReference type="GO" id="GO:0046872">
    <property type="term" value="F:metal ion binding"/>
    <property type="evidence" value="ECO:0007669"/>
    <property type="project" value="UniProtKB-KW"/>
</dbReference>
<keyword evidence="14" id="KW-1185">Reference proteome</keyword>
<feature type="region of interest" description="Disordered" evidence="9">
    <location>
        <begin position="496"/>
        <end position="518"/>
    </location>
</feature>
<dbReference type="SUPFAM" id="SSF52343">
    <property type="entry name" value="Ferredoxin reductase-like, C-terminal NADP-linked domain"/>
    <property type="match status" value="1"/>
</dbReference>
<evidence type="ECO:0000256" key="8">
    <source>
        <dbReference type="ARBA" id="ARBA00023014"/>
    </source>
</evidence>
<dbReference type="Pfam" id="PF00970">
    <property type="entry name" value="FAD_binding_6"/>
    <property type="match status" value="1"/>
</dbReference>
<comment type="cofactor">
    <cofactor evidence="1">
        <name>FAD</name>
        <dbReference type="ChEBI" id="CHEBI:57692"/>
    </cofactor>
</comment>
<dbReference type="AlphaFoldDB" id="A0A852W1S4"/>
<dbReference type="Gene3D" id="3.40.50.80">
    <property type="entry name" value="Nucleotide-binding domain of ferredoxin-NADP reductase (FNR) module"/>
    <property type="match status" value="1"/>
</dbReference>
<feature type="compositionally biased region" description="Low complexity" evidence="9">
    <location>
        <begin position="1"/>
        <end position="10"/>
    </location>
</feature>
<feature type="domain" description="2Fe-2S ferredoxin-type" evidence="11">
    <location>
        <begin position="591"/>
        <end position="680"/>
    </location>
</feature>
<dbReference type="InterPro" id="IPR017927">
    <property type="entry name" value="FAD-bd_FR_type"/>
</dbReference>
<evidence type="ECO:0000256" key="2">
    <source>
        <dbReference type="ARBA" id="ARBA00022630"/>
    </source>
</evidence>
<dbReference type="Gene3D" id="3.10.20.30">
    <property type="match status" value="1"/>
</dbReference>
<dbReference type="InterPro" id="IPR005804">
    <property type="entry name" value="FA_desaturase_dom"/>
</dbReference>
<name>A0A852W1S4_PSEA5</name>
<dbReference type="SUPFAM" id="SSF54292">
    <property type="entry name" value="2Fe-2S ferredoxin-like"/>
    <property type="match status" value="1"/>
</dbReference>
<dbReference type="GeneID" id="98050878"/>
<dbReference type="PROSITE" id="PS51384">
    <property type="entry name" value="FAD_FR"/>
    <property type="match status" value="1"/>
</dbReference>
<evidence type="ECO:0000313" key="14">
    <source>
        <dbReference type="Proteomes" id="UP000549695"/>
    </source>
</evidence>
<accession>A0A852W1S4</accession>
<comment type="caution">
    <text evidence="13">The sequence shown here is derived from an EMBL/GenBank/DDBJ whole genome shotgun (WGS) entry which is preliminary data.</text>
</comment>
<keyword evidence="10" id="KW-1133">Transmembrane helix</keyword>
<evidence type="ECO:0000259" key="11">
    <source>
        <dbReference type="PROSITE" id="PS51085"/>
    </source>
</evidence>
<evidence type="ECO:0000256" key="3">
    <source>
        <dbReference type="ARBA" id="ARBA00022714"/>
    </source>
</evidence>
<dbReference type="InterPro" id="IPR050415">
    <property type="entry name" value="MRET"/>
</dbReference>
<dbReference type="InterPro" id="IPR008333">
    <property type="entry name" value="Cbr1-like_FAD-bd_dom"/>
</dbReference>
<dbReference type="Pfam" id="PF00175">
    <property type="entry name" value="NAD_binding_1"/>
    <property type="match status" value="1"/>
</dbReference>
<keyword evidence="8" id="KW-0411">Iron-sulfur</keyword>
<dbReference type="InterPro" id="IPR012675">
    <property type="entry name" value="Beta-grasp_dom_sf"/>
</dbReference>
<dbReference type="Proteomes" id="UP000549695">
    <property type="component" value="Unassembled WGS sequence"/>
</dbReference>
<feature type="transmembrane region" description="Helical" evidence="10">
    <location>
        <begin position="34"/>
        <end position="58"/>
    </location>
</feature>
<organism evidence="13 14">
    <name type="scientific">Pseudonocardia alni</name>
    <name type="common">Amycolata alni</name>
    <dbReference type="NCBI Taxonomy" id="33907"/>
    <lineage>
        <taxon>Bacteria</taxon>
        <taxon>Bacillati</taxon>
        <taxon>Actinomycetota</taxon>
        <taxon>Actinomycetes</taxon>
        <taxon>Pseudonocardiales</taxon>
        <taxon>Pseudonocardiaceae</taxon>
        <taxon>Pseudonocardia</taxon>
    </lineage>
</organism>
<keyword evidence="5" id="KW-0274">FAD</keyword>
<dbReference type="GO" id="GO:0051537">
    <property type="term" value="F:2 iron, 2 sulfur cluster binding"/>
    <property type="evidence" value="ECO:0007669"/>
    <property type="project" value="UniProtKB-KW"/>
</dbReference>
<keyword evidence="2" id="KW-0285">Flavoprotein</keyword>
<dbReference type="InterPro" id="IPR001041">
    <property type="entry name" value="2Fe-2S_ferredoxin-type"/>
</dbReference>
<keyword evidence="6" id="KW-0560">Oxidoreductase</keyword>
<evidence type="ECO:0000313" key="13">
    <source>
        <dbReference type="EMBL" id="NYG00784.1"/>
    </source>
</evidence>
<proteinExistence type="predicted"/>
<dbReference type="CDD" id="cd00207">
    <property type="entry name" value="fer2"/>
    <property type="match status" value="1"/>
</dbReference>
<dbReference type="SUPFAM" id="SSF63380">
    <property type="entry name" value="Riboflavin synthase domain-like"/>
    <property type="match status" value="1"/>
</dbReference>
<dbReference type="Pfam" id="PF00111">
    <property type="entry name" value="Fer2"/>
    <property type="match status" value="1"/>
</dbReference>
<dbReference type="InterPro" id="IPR036010">
    <property type="entry name" value="2Fe-2S_ferredoxin-like_sf"/>
</dbReference>
<keyword evidence="4" id="KW-0479">Metal-binding</keyword>
<keyword evidence="7" id="KW-0408">Iron</keyword>
<keyword evidence="10" id="KW-0472">Membrane</keyword>
<dbReference type="PANTHER" id="PTHR47354">
    <property type="entry name" value="NADH OXIDOREDUCTASE HCR"/>
    <property type="match status" value="1"/>
</dbReference>
<sequence length="680" mass="74280">MSTAAGTTREGAGGDRPADPGRPVPTPGITLPVVALPTLALFLGSLAAWVGATALVLTGTDPWRYLVTVPVHALVTFAMFTVLHETVHLAGGRLRWVNEVLGRLSMLFVVAWAAFPMLRYLHIEHHRNTNEDTSRDPDAWTESGPAWSWPLRWMTIDLWYVRFYLPRIPSRPRAELVEQAVVFLVVVSAFVATAVTGHGWELLVIYLIPQRLGIALLAWWFDWLPHHDLGETARSDRFAATRMRVGWERLVTPLMLGQNYHLVHHIHPTVPFYRYQDVWRRAMSDWLDRPVPITTVLGSDLSPAEYRAWRRLTSHTDRDADLPTRPHPLRVTAVDRLTPDAVAVTLEVPGELRDVFAHRPGRHVTVGARIDGELVRRSYSICSTDGSALRIAVRRVDGGRFSTWAGSALAVGDTLEVTPPSGQFVLPAGPRGGRTVAAVAAGSGITPVIAILTAALDEDPDRRAVLLYANRDTEHTMFADELDELVRRSGGRLTVVHHHSRSGAAGSADGSAPDGTTRTVVPGRLGADRFAEHLTALPVDDADWFLCGPPPMLDELVGVLDAHGVTPDRVHREFFVAPSGDDGDAVPTRPAVVTVRRGGRETVTRSRGTASLLETALEAGVEAPYLCAGGICGTCRAQVVTGAVHMQQNYALTDDEVACGAILTCQSRPTTDEVTIDYDR</sequence>
<dbReference type="PANTHER" id="PTHR47354:SF8">
    <property type="entry name" value="1,2-PHENYLACETYL-COA EPOXIDASE, SUBUNIT E"/>
    <property type="match status" value="1"/>
</dbReference>
<dbReference type="PROSITE" id="PS51085">
    <property type="entry name" value="2FE2S_FER_2"/>
    <property type="match status" value="1"/>
</dbReference>
<dbReference type="PROSITE" id="PS00197">
    <property type="entry name" value="2FE2S_FER_1"/>
    <property type="match status" value="1"/>
</dbReference>
<evidence type="ECO:0000256" key="1">
    <source>
        <dbReference type="ARBA" id="ARBA00001974"/>
    </source>
</evidence>
<gene>
    <name evidence="13" type="ORF">HDA37_001069</name>
</gene>
<feature type="region of interest" description="Disordered" evidence="9">
    <location>
        <begin position="1"/>
        <end position="24"/>
    </location>
</feature>